<dbReference type="EMBL" id="JBEDUW010000007">
    <property type="protein sequence ID" value="KAK9913271.1"/>
    <property type="molecule type" value="Genomic_DNA"/>
</dbReference>
<dbReference type="AlphaFoldDB" id="A0AAW1W1D0"/>
<organism evidence="1 2">
    <name type="scientific">Rubus argutus</name>
    <name type="common">Southern blackberry</name>
    <dbReference type="NCBI Taxonomy" id="59490"/>
    <lineage>
        <taxon>Eukaryota</taxon>
        <taxon>Viridiplantae</taxon>
        <taxon>Streptophyta</taxon>
        <taxon>Embryophyta</taxon>
        <taxon>Tracheophyta</taxon>
        <taxon>Spermatophyta</taxon>
        <taxon>Magnoliopsida</taxon>
        <taxon>eudicotyledons</taxon>
        <taxon>Gunneridae</taxon>
        <taxon>Pentapetalae</taxon>
        <taxon>rosids</taxon>
        <taxon>fabids</taxon>
        <taxon>Rosales</taxon>
        <taxon>Rosaceae</taxon>
        <taxon>Rosoideae</taxon>
        <taxon>Rosoideae incertae sedis</taxon>
        <taxon>Rubus</taxon>
    </lineage>
</organism>
<sequence>MEGNKKVSLVVVTMVLVSTFFTPTALAVRHKKYNEEVSATAEPDPDDHYLVAAEPDPDHHDHIEVRRKVDVSVSLVCNIMLSPCNTCKIGCICAPLGMLPVPGLCVGICCNLDPRPPSLSLSPSPSPSPSPLNF</sequence>
<evidence type="ECO:0000313" key="2">
    <source>
        <dbReference type="Proteomes" id="UP001457282"/>
    </source>
</evidence>
<reference evidence="1 2" key="1">
    <citation type="journal article" date="2023" name="G3 (Bethesda)">
        <title>A chromosome-length genome assembly and annotation of blackberry (Rubus argutus, cv. 'Hillquist').</title>
        <authorList>
            <person name="Bruna T."/>
            <person name="Aryal R."/>
            <person name="Dudchenko O."/>
            <person name="Sargent D.J."/>
            <person name="Mead D."/>
            <person name="Buti M."/>
            <person name="Cavallini A."/>
            <person name="Hytonen T."/>
            <person name="Andres J."/>
            <person name="Pham M."/>
            <person name="Weisz D."/>
            <person name="Mascagni F."/>
            <person name="Usai G."/>
            <person name="Natali L."/>
            <person name="Bassil N."/>
            <person name="Fernandez G.E."/>
            <person name="Lomsadze A."/>
            <person name="Armour M."/>
            <person name="Olukolu B."/>
            <person name="Poorten T."/>
            <person name="Britton C."/>
            <person name="Davik J."/>
            <person name="Ashrafi H."/>
            <person name="Aiden E.L."/>
            <person name="Borodovsky M."/>
            <person name="Worthington M."/>
        </authorList>
    </citation>
    <scope>NUCLEOTIDE SEQUENCE [LARGE SCALE GENOMIC DNA]</scope>
    <source>
        <strain evidence="1">PI 553951</strain>
    </source>
</reference>
<proteinExistence type="predicted"/>
<dbReference type="Proteomes" id="UP001457282">
    <property type="component" value="Unassembled WGS sequence"/>
</dbReference>
<accession>A0AAW1W1D0</accession>
<evidence type="ECO:0000313" key="1">
    <source>
        <dbReference type="EMBL" id="KAK9913271.1"/>
    </source>
</evidence>
<comment type="caution">
    <text evidence="1">The sequence shown here is derived from an EMBL/GenBank/DDBJ whole genome shotgun (WGS) entry which is preliminary data.</text>
</comment>
<gene>
    <name evidence="1" type="ORF">M0R45_037093</name>
</gene>
<name>A0AAW1W1D0_RUBAR</name>
<protein>
    <submittedName>
        <fullName evidence="1">Uncharacterized protein</fullName>
    </submittedName>
</protein>
<keyword evidence="2" id="KW-1185">Reference proteome</keyword>